<keyword evidence="1" id="KW-0472">Membrane</keyword>
<organism evidence="2 3">
    <name type="scientific">Hymenobacter mucosus</name>
    <dbReference type="NCBI Taxonomy" id="1411120"/>
    <lineage>
        <taxon>Bacteria</taxon>
        <taxon>Pseudomonadati</taxon>
        <taxon>Bacteroidota</taxon>
        <taxon>Cytophagia</taxon>
        <taxon>Cytophagales</taxon>
        <taxon>Hymenobacteraceae</taxon>
        <taxon>Hymenobacter</taxon>
    </lineage>
</organism>
<dbReference type="AlphaFoldDB" id="A0A238WUG8"/>
<evidence type="ECO:0000313" key="3">
    <source>
        <dbReference type="Proteomes" id="UP000198310"/>
    </source>
</evidence>
<keyword evidence="1" id="KW-1133">Transmembrane helix</keyword>
<dbReference type="Gene3D" id="1.25.40.10">
    <property type="entry name" value="Tetratricopeptide repeat domain"/>
    <property type="match status" value="1"/>
</dbReference>
<accession>A0A238WUG8</accession>
<feature type="transmembrane region" description="Helical" evidence="1">
    <location>
        <begin position="94"/>
        <end position="114"/>
    </location>
</feature>
<dbReference type="RefSeq" id="WP_089332208.1">
    <property type="nucleotide sequence ID" value="NZ_FZNS01000003.1"/>
</dbReference>
<keyword evidence="1" id="KW-0812">Transmembrane</keyword>
<reference evidence="3" key="1">
    <citation type="submission" date="2017-06" db="EMBL/GenBank/DDBJ databases">
        <authorList>
            <person name="Varghese N."/>
            <person name="Submissions S."/>
        </authorList>
    </citation>
    <scope>NUCLEOTIDE SEQUENCE [LARGE SCALE GENOMIC DNA]</scope>
    <source>
        <strain evidence="3">DSM 28041</strain>
    </source>
</reference>
<name>A0A238WUG8_9BACT</name>
<gene>
    <name evidence="2" type="ORF">SAMN06269173_103112</name>
</gene>
<dbReference type="SUPFAM" id="SSF48452">
    <property type="entry name" value="TPR-like"/>
    <property type="match status" value="1"/>
</dbReference>
<dbReference type="InterPro" id="IPR011990">
    <property type="entry name" value="TPR-like_helical_dom_sf"/>
</dbReference>
<sequence length="264" mass="30326">MMPPAPDLHPYLEELERFSDGQMTVAEQEDFERRLEQDAALNHAYQTYQQLTADLRWVAGHETLRMRLEAIDRRLDQRHRALQRMEQQERRKQVRWGLVATIAAGVLVVVWLVLRPSSSQATDWTNYYVPDAGLPQTALGSNRPLLVEAMQYYREGHYPQALNSLQRVPNSALGQDTLLYYSGIFLLSQQDAERHEEAQALLRRVAQQPNSGLAAKARYHLGMAYWRTQQPELARTTLETVAAEATNPYQQAARRILQTDALTN</sequence>
<evidence type="ECO:0000313" key="2">
    <source>
        <dbReference type="EMBL" id="SNR50185.1"/>
    </source>
</evidence>
<evidence type="ECO:0000256" key="1">
    <source>
        <dbReference type="SAM" id="Phobius"/>
    </source>
</evidence>
<dbReference type="EMBL" id="FZNS01000003">
    <property type="protein sequence ID" value="SNR50185.1"/>
    <property type="molecule type" value="Genomic_DNA"/>
</dbReference>
<proteinExistence type="predicted"/>
<dbReference type="Proteomes" id="UP000198310">
    <property type="component" value="Unassembled WGS sequence"/>
</dbReference>
<keyword evidence="3" id="KW-1185">Reference proteome</keyword>
<protein>
    <submittedName>
        <fullName evidence="2">Tetratricopeptide repeat-containing protein</fullName>
    </submittedName>
</protein>
<dbReference type="Pfam" id="PF14559">
    <property type="entry name" value="TPR_19"/>
    <property type="match status" value="1"/>
</dbReference>